<dbReference type="CDD" id="cd24049">
    <property type="entry name" value="ASKHA_NBD_PilM"/>
    <property type="match status" value="1"/>
</dbReference>
<name>A0ABR9F1B2_9GAMM</name>
<reference evidence="2 3" key="1">
    <citation type="submission" date="2020-07" db="EMBL/GenBank/DDBJ databases">
        <title>Halophilic bacteria isolated from french cheeses.</title>
        <authorList>
            <person name="Kothe C.I."/>
            <person name="Farah-Kraiem B."/>
            <person name="Renault P."/>
            <person name="Dridi B."/>
        </authorList>
    </citation>
    <scope>NUCLEOTIDE SEQUENCE [LARGE SCALE GENOMIC DNA]</scope>
    <source>
        <strain evidence="2 3">FME1</strain>
    </source>
</reference>
<dbReference type="InterPro" id="IPR003494">
    <property type="entry name" value="SHS2_FtsA"/>
</dbReference>
<dbReference type="PANTHER" id="PTHR32432">
    <property type="entry name" value="CELL DIVISION PROTEIN FTSA-RELATED"/>
    <property type="match status" value="1"/>
</dbReference>
<protein>
    <submittedName>
        <fullName evidence="2">Type IV pilus assembly protein PilM</fullName>
    </submittedName>
</protein>
<gene>
    <name evidence="2" type="primary">pilM</name>
    <name evidence="2" type="ORF">EI168_07305</name>
</gene>
<dbReference type="PANTHER" id="PTHR32432:SF3">
    <property type="entry name" value="ETHANOLAMINE UTILIZATION PROTEIN EUTJ"/>
    <property type="match status" value="1"/>
</dbReference>
<dbReference type="InterPro" id="IPR005883">
    <property type="entry name" value="PilM"/>
</dbReference>
<evidence type="ECO:0000313" key="2">
    <source>
        <dbReference type="EMBL" id="MBE0399919.1"/>
    </source>
</evidence>
<evidence type="ECO:0000313" key="3">
    <source>
        <dbReference type="Proteomes" id="UP001645039"/>
    </source>
</evidence>
<dbReference type="Proteomes" id="UP001645039">
    <property type="component" value="Unassembled WGS sequence"/>
</dbReference>
<dbReference type="NCBIfam" id="TIGR01175">
    <property type="entry name" value="pilM"/>
    <property type="match status" value="1"/>
</dbReference>
<sequence length="325" mass="35568">MRFMKSDKGLIGIDITSASVKLLELAQCRGSYQVVSYAVKPLRESTIIERRIRDINDVTSTLKRALDHAQPHTRQAAVAIPASAAITKTLSFPIELREDEIEERIMAEYDRHVPFPFNDVAFDFKCQGPAPLDEGQQQVGLVACRQRDVIQLAETLERVGLEPAVVDVDTFALARSLGELRGQAHAGDSAGDAGVACIGVVDIDAATHVFHVLHGQHVVYSRSTAFDDRPLTSPLLEAIAQQVMRALQRYHIKAHQQPIQHIVLAGVSSVMPGLAERIANHSGTPVTIANPFQHMQVNKRLNLQALMNDAPTMLTAGGLAMRVNQ</sequence>
<dbReference type="Gene3D" id="3.30.420.40">
    <property type="match status" value="2"/>
</dbReference>
<proteinExistence type="predicted"/>
<dbReference type="PIRSF" id="PIRSF019169">
    <property type="entry name" value="PilM"/>
    <property type="match status" value="1"/>
</dbReference>
<dbReference type="SMART" id="SM00842">
    <property type="entry name" value="FtsA"/>
    <property type="match status" value="1"/>
</dbReference>
<dbReference type="Pfam" id="PF11104">
    <property type="entry name" value="PilM_2"/>
    <property type="match status" value="2"/>
</dbReference>
<organism evidence="2 3">
    <name type="scientific">Halomonas casei</name>
    <dbReference type="NCBI Taxonomy" id="2742613"/>
    <lineage>
        <taxon>Bacteria</taxon>
        <taxon>Pseudomonadati</taxon>
        <taxon>Pseudomonadota</taxon>
        <taxon>Gammaproteobacteria</taxon>
        <taxon>Oceanospirillales</taxon>
        <taxon>Halomonadaceae</taxon>
        <taxon>Halomonas</taxon>
    </lineage>
</organism>
<comment type="caution">
    <text evidence="2">The sequence shown here is derived from an EMBL/GenBank/DDBJ whole genome shotgun (WGS) entry which is preliminary data.</text>
</comment>
<dbReference type="EMBL" id="RRZD01000005">
    <property type="protein sequence ID" value="MBE0399919.1"/>
    <property type="molecule type" value="Genomic_DNA"/>
</dbReference>
<feature type="domain" description="SHS2" evidence="1">
    <location>
        <begin position="10"/>
        <end position="177"/>
    </location>
</feature>
<dbReference type="SUPFAM" id="SSF53067">
    <property type="entry name" value="Actin-like ATPase domain"/>
    <property type="match status" value="2"/>
</dbReference>
<dbReference type="RefSeq" id="WP_096282002.1">
    <property type="nucleotide sequence ID" value="NZ_CBCSBM010000002.1"/>
</dbReference>
<accession>A0ABR9F1B2</accession>
<evidence type="ECO:0000259" key="1">
    <source>
        <dbReference type="SMART" id="SM00842"/>
    </source>
</evidence>
<dbReference type="InterPro" id="IPR050696">
    <property type="entry name" value="FtsA/MreB"/>
</dbReference>
<keyword evidence="3" id="KW-1185">Reference proteome</keyword>
<dbReference type="InterPro" id="IPR043129">
    <property type="entry name" value="ATPase_NBD"/>
</dbReference>